<feature type="transmembrane region" description="Helical" evidence="1">
    <location>
        <begin position="20"/>
        <end position="40"/>
    </location>
</feature>
<evidence type="ECO:0000256" key="1">
    <source>
        <dbReference type="SAM" id="Phobius"/>
    </source>
</evidence>
<dbReference type="SUPFAM" id="SSF52047">
    <property type="entry name" value="RNI-like"/>
    <property type="match status" value="1"/>
</dbReference>
<dbReference type="AlphaFoldDB" id="A0A2S8GI94"/>
<dbReference type="OrthoDB" id="263702at2"/>
<proteinExistence type="predicted"/>
<keyword evidence="1" id="KW-0812">Transmembrane</keyword>
<sequence length="509" mass="56816">METESTPPAAAQPRRWRLRFSLRTLVFVVPVLALFLSWIGNEAGRYRRDHAAADALWSKTGALVDSSGGTWNGPPVRPGELIRGRLYSPYSRLDIGFHPYAALEKEDWEAAGKLLDLHSLQIYQYDGPSDGKTFEHLPRLTQLQLHESRLTENDLRQIGELEHLLWLTCFNAFPVSVAATGPRPFNDPRKLPSLTLAPNSWQQLETLQLGGVRLSPETLQTIAGLSRLRYLSLETCDFDPRSLDALGKLPELEALQVAPTGIWANLSWPGEQPDNIDERTLGSWGRLPKLRTLDIREVQLQDFGGAGENLTNRWSQLFELRLTDADLSPAAMREIAAMPALKVLILTGELPDPQAIAELGRSQSLYHLCFHGEGVDLAAIDQIAKIPTLEALELTGKQIDDDVLRRVAQIKQLTTLGLYDTQATDAGFDAWKNHPSLQVVHIRRSKSFTYRSLEILAKIPTFSFQESVIDVPGFNPLIDEELQAVEHRGGDALQHLQRKGLVPADPPQQ</sequence>
<evidence type="ECO:0008006" key="4">
    <source>
        <dbReference type="Google" id="ProtNLM"/>
    </source>
</evidence>
<name>A0A2S8GI94_9BACT</name>
<dbReference type="Proteomes" id="UP000237819">
    <property type="component" value="Unassembled WGS sequence"/>
</dbReference>
<dbReference type="PANTHER" id="PTHR48057">
    <property type="entry name" value="LEUCINE-RICH REPEAT SERINE/THREONINE-PROTEIN KINASE 1"/>
    <property type="match status" value="1"/>
</dbReference>
<dbReference type="Gene3D" id="3.80.10.10">
    <property type="entry name" value="Ribonuclease Inhibitor"/>
    <property type="match status" value="2"/>
</dbReference>
<protein>
    <recommendedName>
        <fullName evidence="4">Leucine Rich repeats (2 copies)</fullName>
    </recommendedName>
</protein>
<keyword evidence="1" id="KW-1133">Transmembrane helix</keyword>
<dbReference type="EMBL" id="PUHZ01000021">
    <property type="protein sequence ID" value="PQO44060.1"/>
    <property type="molecule type" value="Genomic_DNA"/>
</dbReference>
<evidence type="ECO:0000313" key="3">
    <source>
        <dbReference type="Proteomes" id="UP000237819"/>
    </source>
</evidence>
<accession>A0A2S8GI94</accession>
<dbReference type="RefSeq" id="WP_105337459.1">
    <property type="nucleotide sequence ID" value="NZ_PUHZ01000021.1"/>
</dbReference>
<dbReference type="InterPro" id="IPR052595">
    <property type="entry name" value="LRRC69/RLP"/>
</dbReference>
<evidence type="ECO:0000313" key="2">
    <source>
        <dbReference type="EMBL" id="PQO44060.1"/>
    </source>
</evidence>
<keyword evidence="1" id="KW-0472">Membrane</keyword>
<dbReference type="InterPro" id="IPR032675">
    <property type="entry name" value="LRR_dom_sf"/>
</dbReference>
<reference evidence="2 3" key="1">
    <citation type="submission" date="2018-02" db="EMBL/GenBank/DDBJ databases">
        <title>Comparative genomes isolates from brazilian mangrove.</title>
        <authorList>
            <person name="Araujo J.E."/>
            <person name="Taketani R.G."/>
            <person name="Silva M.C.P."/>
            <person name="Loureco M.V."/>
            <person name="Andreote F.D."/>
        </authorList>
    </citation>
    <scope>NUCLEOTIDE SEQUENCE [LARGE SCALE GENOMIC DNA]</scope>
    <source>
        <strain evidence="2 3">Nap-Phe MGV</strain>
    </source>
</reference>
<comment type="caution">
    <text evidence="2">The sequence shown here is derived from an EMBL/GenBank/DDBJ whole genome shotgun (WGS) entry which is preliminary data.</text>
</comment>
<gene>
    <name evidence="2" type="ORF">C5Y93_21200</name>
</gene>
<organism evidence="2 3">
    <name type="scientific">Blastopirellula marina</name>
    <dbReference type="NCBI Taxonomy" id="124"/>
    <lineage>
        <taxon>Bacteria</taxon>
        <taxon>Pseudomonadati</taxon>
        <taxon>Planctomycetota</taxon>
        <taxon>Planctomycetia</taxon>
        <taxon>Pirellulales</taxon>
        <taxon>Pirellulaceae</taxon>
        <taxon>Blastopirellula</taxon>
    </lineage>
</organism>